<feature type="compositionally biased region" description="Basic and acidic residues" evidence="1">
    <location>
        <begin position="1596"/>
        <end position="1607"/>
    </location>
</feature>
<feature type="compositionally biased region" description="Basic and acidic residues" evidence="1">
    <location>
        <begin position="688"/>
        <end position="699"/>
    </location>
</feature>
<feature type="region of interest" description="Disordered" evidence="1">
    <location>
        <begin position="13"/>
        <end position="49"/>
    </location>
</feature>
<feature type="region of interest" description="Disordered" evidence="1">
    <location>
        <begin position="665"/>
        <end position="772"/>
    </location>
</feature>
<keyword evidence="3" id="KW-1185">Reference proteome</keyword>
<feature type="region of interest" description="Disordered" evidence="1">
    <location>
        <begin position="1169"/>
        <end position="1190"/>
    </location>
</feature>
<evidence type="ECO:0008006" key="4">
    <source>
        <dbReference type="Google" id="ProtNLM"/>
    </source>
</evidence>
<protein>
    <recommendedName>
        <fullName evidence="4">GCM domain-containing protein</fullName>
    </recommendedName>
</protein>
<feature type="compositionally biased region" description="Acidic residues" evidence="1">
    <location>
        <begin position="725"/>
        <end position="742"/>
    </location>
</feature>
<dbReference type="Proteomes" id="UP000567179">
    <property type="component" value="Unassembled WGS sequence"/>
</dbReference>
<comment type="caution">
    <text evidence="2">The sequence shown here is derived from an EMBL/GenBank/DDBJ whole genome shotgun (WGS) entry which is preliminary data.</text>
</comment>
<feature type="region of interest" description="Disordered" evidence="1">
    <location>
        <begin position="1545"/>
        <end position="1607"/>
    </location>
</feature>
<evidence type="ECO:0000313" key="2">
    <source>
        <dbReference type="EMBL" id="KAF5313015.1"/>
    </source>
</evidence>
<dbReference type="OrthoDB" id="2624269at2759"/>
<organism evidence="2 3">
    <name type="scientific">Psilocybe cf. subviscida</name>
    <dbReference type="NCBI Taxonomy" id="2480587"/>
    <lineage>
        <taxon>Eukaryota</taxon>
        <taxon>Fungi</taxon>
        <taxon>Dikarya</taxon>
        <taxon>Basidiomycota</taxon>
        <taxon>Agaricomycotina</taxon>
        <taxon>Agaricomycetes</taxon>
        <taxon>Agaricomycetidae</taxon>
        <taxon>Agaricales</taxon>
        <taxon>Agaricineae</taxon>
        <taxon>Strophariaceae</taxon>
        <taxon>Psilocybe</taxon>
    </lineage>
</organism>
<dbReference type="EMBL" id="JAACJJ010000056">
    <property type="protein sequence ID" value="KAF5313015.1"/>
    <property type="molecule type" value="Genomic_DNA"/>
</dbReference>
<reference evidence="2 3" key="1">
    <citation type="journal article" date="2020" name="ISME J.">
        <title>Uncovering the hidden diversity of litter-decomposition mechanisms in mushroom-forming fungi.</title>
        <authorList>
            <person name="Floudas D."/>
            <person name="Bentzer J."/>
            <person name="Ahren D."/>
            <person name="Johansson T."/>
            <person name="Persson P."/>
            <person name="Tunlid A."/>
        </authorList>
    </citation>
    <scope>NUCLEOTIDE SEQUENCE [LARGE SCALE GENOMIC DNA]</scope>
    <source>
        <strain evidence="2 3">CBS 101986</strain>
    </source>
</reference>
<name>A0A8H5EUI5_9AGAR</name>
<evidence type="ECO:0000256" key="1">
    <source>
        <dbReference type="SAM" id="MobiDB-lite"/>
    </source>
</evidence>
<feature type="compositionally biased region" description="Basic and acidic residues" evidence="1">
    <location>
        <begin position="36"/>
        <end position="49"/>
    </location>
</feature>
<feature type="compositionally biased region" description="Polar residues" evidence="1">
    <location>
        <begin position="671"/>
        <end position="682"/>
    </location>
</feature>
<gene>
    <name evidence="2" type="ORF">D9619_002316</name>
</gene>
<evidence type="ECO:0000313" key="3">
    <source>
        <dbReference type="Proteomes" id="UP000567179"/>
    </source>
</evidence>
<proteinExistence type="predicted"/>
<sequence length="1607" mass="180164">MVLQYILSFFGSGPKKKRRRYRPKKQNKPGNGNINTKRDEVKKDGDKKVDEECEQPALLKDLVPVYSQTGDHIIGYITSHPLPQIPTGVPPQVAAIPLPQVPPASHAGSTPNTAITTTQLKARNTEKHASGPVEWDGWPNGDFELELTYTQFKDTGDLACHWATKGSGSRTGSENATEPRGGRLLTKKCLGVIECDNPQCHRVERAHVRPKDREAQLERECACGSIERIYIQCKCKSWLYKWAEGVYYIHQGIHDHKRPGQVLHLLPEERRRFEDIVQQNPDARPSALVTGPPGIDGPQESVAKISPLLINADRVAKERDKVKNIPSDGGGDQFIKAFADFDRDHPGFVVGSKLGDVTVISFQTPTMESILIKPDLLEKPVNGIVSDATHKWFKDGSSFLIVSSVYCPELSSWAPVLMSFSNGQTTEHFRYHFKALFRIIAKQAVMHAITLNDNLFAMVMDFSEAERLGFIQAFVDFWQDLNDGRFEEELKKAAMAILRGCREHFRANVIRVSKISKFIDIHKADSFRVRALGLLDLPSTEDFTREAKRLIRDFPEIEPWLSWWIRPEHASILCSSERTMDPVLWDLLPATTNAEEAMHFRFYRAGGTNHAFLKGLKGLWAIADMFQEKFKAVKAGGLIRYGKAEKWQEKARKPRTQAQVKDAVIAHSNRVENSVKNVSQSSGKRKRYVNDGRGYDTIKKLTAANTKQKQGKQKNPIIVPASSSSDEDSEEDLELEKDSDEGTPERPPKRAKLSLPKPGNSSSQKSLPPPVTDPFLRQSYPWQNNSCWLDTSLQMLYITLQFSGTTEFHSVFDQLPNTSALQQLNVALTARINLPDNLVSQQIATALRKHQLALRRFLKSIKAIRTLSSFDPLLCWALELASEDGGPGSTVDKDVTFRPLLFFKYLEIDIGYCTGSSEIRGDHIELMHTPRLQNSMIQIGESAFQKYKGSITNVAANLFQIPPLNPARWGCWRQKELKPLCPGRRQDRNNIIVCPPMFLSFEFASDVTLEPFDEPWDIPAEISPSVEGVTPEDGITYKLTSLALLAANRTHFTTRYTSKDRKTIYFYDGCRNSGRPEIEEGATFETHMIGSSIPVPKGALGGLKAQDRFFELRQKELTKMSLVFSSPTLRPFSVEYRAPGYTPLAPRQRTWLRNPTAAKTTEYVTLELQEKGPGSPAFGPLPEGDDGFESEESIPLASLKSHTNPSEQSMAKSYSALCVGTGPILRANEKAEQIDSPENSGKTVVIIAKPKSQRALTQYYKKVSLSERLCIGMGALAQSGEFWYPVRLIDRVCDKEKGVTEWRIKWWKGCQSSSGDVVAGVSIMVNEKRVIDSLYGKREERRKIRLGKWAHAVNSPTAEDIADDPEATPYTPVVHSALSGAVQQLKLLLSKPDHAGLKGIPSKTWLENSKKRLTSVIPFSGGLSLVEIGEISNWFEVHVAGNDRKLRHRWATGLPIAHARTVYIARRDYPCIDGYPSDDELESAWCTLAMGDVPVLPVDVDREAVSALEELMFERSLAAGVAGYCQWGLDAGDHEEDWHPYGGLPSHWNHENRDDSESEIQPGPNYITIERAKAPEPPKQPRPKPRLRKPVGIEKISQDDIHQYVDT</sequence>
<feature type="compositionally biased region" description="Basic residues" evidence="1">
    <location>
        <begin position="14"/>
        <end position="27"/>
    </location>
</feature>
<accession>A0A8H5EUI5</accession>